<name>A0A9W6QH93_9ACTN</name>
<feature type="region of interest" description="Disordered" evidence="1">
    <location>
        <begin position="1"/>
        <end position="26"/>
    </location>
</feature>
<reference evidence="2" key="1">
    <citation type="submission" date="2023-02" db="EMBL/GenBank/DDBJ databases">
        <title>Kitasatospora phosalacinea NBRC 14627.</title>
        <authorList>
            <person name="Ichikawa N."/>
            <person name="Sato H."/>
            <person name="Tonouchi N."/>
        </authorList>
    </citation>
    <scope>NUCLEOTIDE SEQUENCE</scope>
    <source>
        <strain evidence="2">NBRC 14627</strain>
    </source>
</reference>
<dbReference type="AlphaFoldDB" id="A0A9W6QH93"/>
<comment type="caution">
    <text evidence="2">The sequence shown here is derived from an EMBL/GenBank/DDBJ whole genome shotgun (WGS) entry which is preliminary data.</text>
</comment>
<dbReference type="Proteomes" id="UP001165041">
    <property type="component" value="Unassembled WGS sequence"/>
</dbReference>
<proteinExistence type="predicted"/>
<sequence>MSAHRFQTGDRAIVARPEQPSGHRGGEQVTVLAVDTSHTIGRSDQLLKVVEDATGLTVGVWSSELDPVQP</sequence>
<evidence type="ECO:0000313" key="3">
    <source>
        <dbReference type="Proteomes" id="UP001165041"/>
    </source>
</evidence>
<protein>
    <submittedName>
        <fullName evidence="2">Uncharacterized protein</fullName>
    </submittedName>
</protein>
<dbReference type="RefSeq" id="WP_285740550.1">
    <property type="nucleotide sequence ID" value="NZ_BSSA01000043.1"/>
</dbReference>
<organism evidence="2 3">
    <name type="scientific">Kitasatospora phosalacinea</name>
    <dbReference type="NCBI Taxonomy" id="2065"/>
    <lineage>
        <taxon>Bacteria</taxon>
        <taxon>Bacillati</taxon>
        <taxon>Actinomycetota</taxon>
        <taxon>Actinomycetes</taxon>
        <taxon>Kitasatosporales</taxon>
        <taxon>Streptomycetaceae</taxon>
        <taxon>Kitasatospora</taxon>
    </lineage>
</organism>
<gene>
    <name evidence="2" type="ORF">Kpho02_72910</name>
</gene>
<dbReference type="EMBL" id="BSSA01000043">
    <property type="protein sequence ID" value="GLW74994.1"/>
    <property type="molecule type" value="Genomic_DNA"/>
</dbReference>
<evidence type="ECO:0000256" key="1">
    <source>
        <dbReference type="SAM" id="MobiDB-lite"/>
    </source>
</evidence>
<evidence type="ECO:0000313" key="2">
    <source>
        <dbReference type="EMBL" id="GLW74994.1"/>
    </source>
</evidence>
<accession>A0A9W6QH93</accession>